<evidence type="ECO:0000259" key="3">
    <source>
        <dbReference type="PROSITE" id="PS01124"/>
    </source>
</evidence>
<dbReference type="Proteomes" id="UP000244441">
    <property type="component" value="Chromosome"/>
</dbReference>
<dbReference type="PROSITE" id="PS01124">
    <property type="entry name" value="HTH_ARAC_FAMILY_2"/>
    <property type="match status" value="1"/>
</dbReference>
<keyword evidence="2" id="KW-0804">Transcription</keyword>
<evidence type="ECO:0000256" key="2">
    <source>
        <dbReference type="ARBA" id="ARBA00023163"/>
    </source>
</evidence>
<dbReference type="GO" id="GO:0043565">
    <property type="term" value="F:sequence-specific DNA binding"/>
    <property type="evidence" value="ECO:0007669"/>
    <property type="project" value="InterPro"/>
</dbReference>
<feature type="domain" description="HTH araC/xylS-type" evidence="3">
    <location>
        <begin position="1"/>
        <end position="32"/>
    </location>
</feature>
<keyword evidence="1" id="KW-0805">Transcription regulation</keyword>
<sequence length="96" mass="11146">MIAKRYQYSGATAFIRAFQQQYSLTPEAYRQAKPRLTALQKPQFLAKEYTTMFDVTFTQLEEITLAYLPHQGDLYPSYLKIPVSELSQGFQYKACC</sequence>
<evidence type="ECO:0000313" key="5">
    <source>
        <dbReference type="Proteomes" id="UP000244441"/>
    </source>
</evidence>
<organism evidence="4 5">
    <name type="scientific">Saccharobesus litoralis</name>
    <dbReference type="NCBI Taxonomy" id="2172099"/>
    <lineage>
        <taxon>Bacteria</taxon>
        <taxon>Pseudomonadati</taxon>
        <taxon>Pseudomonadota</taxon>
        <taxon>Gammaproteobacteria</taxon>
        <taxon>Alteromonadales</taxon>
        <taxon>Alteromonadaceae</taxon>
        <taxon>Saccharobesus</taxon>
    </lineage>
</organism>
<dbReference type="Gene3D" id="1.10.10.60">
    <property type="entry name" value="Homeodomain-like"/>
    <property type="match status" value="1"/>
</dbReference>
<dbReference type="AlphaFoldDB" id="A0A2S0VNK9"/>
<accession>A0A2S0VNK9</accession>
<protein>
    <recommendedName>
        <fullName evidence="3">HTH araC/xylS-type domain-containing protein</fullName>
    </recommendedName>
</protein>
<reference evidence="4 5" key="1">
    <citation type="submission" date="2018-01" db="EMBL/GenBank/DDBJ databases">
        <title>Genome sequence of a Cantenovulum-like bacteria.</title>
        <authorList>
            <person name="Tan W.R."/>
            <person name="Lau N.-S."/>
            <person name="Go F."/>
            <person name="Amirul A.-A.A."/>
        </authorList>
    </citation>
    <scope>NUCLEOTIDE SEQUENCE [LARGE SCALE GENOMIC DNA]</scope>
    <source>
        <strain evidence="4 5">CCB-QB4</strain>
    </source>
</reference>
<gene>
    <name evidence="4" type="ORF">C2869_04835</name>
</gene>
<dbReference type="RefSeq" id="WP_108601879.1">
    <property type="nucleotide sequence ID" value="NZ_CP026604.1"/>
</dbReference>
<keyword evidence="5" id="KW-1185">Reference proteome</keyword>
<dbReference type="InterPro" id="IPR009057">
    <property type="entry name" value="Homeodomain-like_sf"/>
</dbReference>
<dbReference type="EMBL" id="CP026604">
    <property type="protein sequence ID" value="AWB65805.1"/>
    <property type="molecule type" value="Genomic_DNA"/>
</dbReference>
<evidence type="ECO:0000256" key="1">
    <source>
        <dbReference type="ARBA" id="ARBA00023015"/>
    </source>
</evidence>
<dbReference type="SUPFAM" id="SSF46689">
    <property type="entry name" value="Homeodomain-like"/>
    <property type="match status" value="1"/>
</dbReference>
<dbReference type="OrthoDB" id="6146868at2"/>
<name>A0A2S0VNK9_9ALTE</name>
<dbReference type="InterPro" id="IPR018060">
    <property type="entry name" value="HTH_AraC"/>
</dbReference>
<dbReference type="KEGG" id="cate:C2869_04835"/>
<evidence type="ECO:0000313" key="4">
    <source>
        <dbReference type="EMBL" id="AWB65805.1"/>
    </source>
</evidence>
<proteinExistence type="predicted"/>
<dbReference type="GO" id="GO:0003700">
    <property type="term" value="F:DNA-binding transcription factor activity"/>
    <property type="evidence" value="ECO:0007669"/>
    <property type="project" value="InterPro"/>
</dbReference>